<feature type="compositionally biased region" description="Basic and acidic residues" evidence="2">
    <location>
        <begin position="483"/>
        <end position="496"/>
    </location>
</feature>
<evidence type="ECO:0000313" key="3">
    <source>
        <dbReference type="EMBL" id="KAK8401177.1"/>
    </source>
</evidence>
<comment type="caution">
    <text evidence="3">The sequence shown here is derived from an EMBL/GenBank/DDBJ whole genome shotgun (WGS) entry which is preliminary data.</text>
</comment>
<keyword evidence="1" id="KW-0175">Coiled coil</keyword>
<evidence type="ECO:0000256" key="1">
    <source>
        <dbReference type="SAM" id="Coils"/>
    </source>
</evidence>
<name>A0AAW0USI1_SCYPA</name>
<sequence>MESNGMLPSPDYGGLDHHLSRNMGFSPSSAKTTESPPLHNLQSPQNPSFQILLSGFQGDCRHFRYSPRISPATTWTAPICRIWFTGDACLFAMMQSWKREMRGARRISGDRGKFKEELELTKIDTLIMQVTRMNRAVAEVNESCLCLEEFISKEKKDQAELQSELKASSTLNILRNQQHLLTKANLQASMQLVRNHIEREESENRRREEEIMGLIKRMKNMKESKITKLNEIKDHYGSQLVDKEKIEQKKKVIELKHKKNILTTCITKFKQEKQKKGDTEWKNFVEAVIKMAELHQVTENEYNSLQQYKASVQMLQTAVLPMKQADSSSVSREHAGDMNQVMKHRSPSLHAKQPDLITARTADRGPVNTSSSTNQMLNQGYGTTFSRSSFNTSLSFLKIPHSKLGEKKIDDYSQSTEIYSGGPLETLFSENHPQVAAALSSHQKTYQKYSGHSLDNTELSRLSLTSKSETCKEAQQDFPTLSDHSEEAPIKRDKFGHSTFPEKSVTSGISVGDGLPRSSTSTLPSNQDETTSSSQVPQPMEVDSNEYPKTEETSLPTSQEDMRIAEDSAGNKAQLQDSSPEFSSMKSQEYKQSPVTSDITNHSSQLFSSNNPVEDSSFPFLFQNSLQASSVGNQPFNLFGSPVAEAIRMTVNAVQMMVKHSTSSCSGSPTLPVTATPPTTPPGKPTSIATMAVFDNFAVGAIHCHVHSKFAAKQPVTIGMLSEELKRADIILEETSQTTVG</sequence>
<feature type="compositionally biased region" description="Polar residues" evidence="2">
    <location>
        <begin position="571"/>
        <end position="610"/>
    </location>
</feature>
<gene>
    <name evidence="3" type="ORF">O3P69_002740</name>
</gene>
<feature type="region of interest" description="Disordered" evidence="2">
    <location>
        <begin position="23"/>
        <end position="44"/>
    </location>
</feature>
<keyword evidence="4" id="KW-1185">Reference proteome</keyword>
<evidence type="ECO:0000256" key="2">
    <source>
        <dbReference type="SAM" id="MobiDB-lite"/>
    </source>
</evidence>
<dbReference type="Proteomes" id="UP001487740">
    <property type="component" value="Unassembled WGS sequence"/>
</dbReference>
<evidence type="ECO:0000313" key="4">
    <source>
        <dbReference type="Proteomes" id="UP001487740"/>
    </source>
</evidence>
<dbReference type="EMBL" id="JARAKH010000009">
    <property type="protein sequence ID" value="KAK8401177.1"/>
    <property type="molecule type" value="Genomic_DNA"/>
</dbReference>
<protein>
    <submittedName>
        <fullName evidence="3">Uncharacterized protein</fullName>
    </submittedName>
</protein>
<feature type="coiled-coil region" evidence="1">
    <location>
        <begin position="183"/>
        <end position="217"/>
    </location>
</feature>
<reference evidence="3 4" key="1">
    <citation type="submission" date="2023-03" db="EMBL/GenBank/DDBJ databases">
        <title>High-quality genome of Scylla paramamosain provides insights in environmental adaptation.</title>
        <authorList>
            <person name="Zhang L."/>
        </authorList>
    </citation>
    <scope>NUCLEOTIDE SEQUENCE [LARGE SCALE GENOMIC DNA]</scope>
    <source>
        <strain evidence="3">LZ_2023a</strain>
        <tissue evidence="3">Muscle</tissue>
    </source>
</reference>
<accession>A0AAW0USI1</accession>
<proteinExistence type="predicted"/>
<feature type="compositionally biased region" description="Polar residues" evidence="2">
    <location>
        <begin position="517"/>
        <end position="537"/>
    </location>
</feature>
<dbReference type="AlphaFoldDB" id="A0AAW0USI1"/>
<organism evidence="3 4">
    <name type="scientific">Scylla paramamosain</name>
    <name type="common">Mud crab</name>
    <dbReference type="NCBI Taxonomy" id="85552"/>
    <lineage>
        <taxon>Eukaryota</taxon>
        <taxon>Metazoa</taxon>
        <taxon>Ecdysozoa</taxon>
        <taxon>Arthropoda</taxon>
        <taxon>Crustacea</taxon>
        <taxon>Multicrustacea</taxon>
        <taxon>Malacostraca</taxon>
        <taxon>Eumalacostraca</taxon>
        <taxon>Eucarida</taxon>
        <taxon>Decapoda</taxon>
        <taxon>Pleocyemata</taxon>
        <taxon>Brachyura</taxon>
        <taxon>Eubrachyura</taxon>
        <taxon>Portunoidea</taxon>
        <taxon>Portunidae</taxon>
        <taxon>Portuninae</taxon>
        <taxon>Scylla</taxon>
    </lineage>
</organism>
<feature type="region of interest" description="Disordered" evidence="2">
    <location>
        <begin position="470"/>
        <end position="610"/>
    </location>
</feature>